<accession>A0A3Q9C5T5</accession>
<reference evidence="1 2" key="1">
    <citation type="submission" date="2018-12" db="EMBL/GenBank/DDBJ databases">
        <authorList>
            <person name="Li K."/>
        </authorList>
    </citation>
    <scope>NUCLEOTIDE SEQUENCE [LARGE SCALE GENOMIC DNA]</scope>
    <source>
        <strain evidence="2">CR22</strain>
    </source>
</reference>
<proteinExistence type="predicted"/>
<dbReference type="KEGG" id="saqu:EJC51_46145"/>
<sequence length="80" mass="8556">MCERRAGGVNSADHLYVRSAAAAWLASRGEEASFVYTGSAGAPFGSVVDIRWSRGALRVHLDQAVPPDWDQEGHELVSSA</sequence>
<evidence type="ECO:0000313" key="1">
    <source>
        <dbReference type="EMBL" id="AZP22786.1"/>
    </source>
</evidence>
<organism evidence="1 2">
    <name type="scientific">Streptomyces aquilus</name>
    <dbReference type="NCBI Taxonomy" id="2548456"/>
    <lineage>
        <taxon>Bacteria</taxon>
        <taxon>Bacillati</taxon>
        <taxon>Actinomycetota</taxon>
        <taxon>Actinomycetes</taxon>
        <taxon>Kitasatosporales</taxon>
        <taxon>Streptomycetaceae</taxon>
        <taxon>Streptomyces</taxon>
    </lineage>
</organism>
<keyword evidence="2" id="KW-1185">Reference proteome</keyword>
<gene>
    <name evidence="1" type="ORF">EJC51_46145</name>
</gene>
<dbReference type="Proteomes" id="UP000280197">
    <property type="component" value="Chromosome"/>
</dbReference>
<evidence type="ECO:0000313" key="2">
    <source>
        <dbReference type="Proteomes" id="UP000280197"/>
    </source>
</evidence>
<dbReference type="RefSeq" id="WP_126276586.1">
    <property type="nucleotide sequence ID" value="NZ_CP034463.1"/>
</dbReference>
<protein>
    <submittedName>
        <fullName evidence="1">Uncharacterized protein</fullName>
    </submittedName>
</protein>
<name>A0A3Q9C5T5_9ACTN</name>
<dbReference type="EMBL" id="CP034463">
    <property type="protein sequence ID" value="AZP22786.1"/>
    <property type="molecule type" value="Genomic_DNA"/>
</dbReference>
<dbReference type="AlphaFoldDB" id="A0A3Q9C5T5"/>